<evidence type="ECO:0000313" key="2">
    <source>
        <dbReference type="Proteomes" id="UP000277204"/>
    </source>
</evidence>
<evidence type="ECO:0000313" key="1">
    <source>
        <dbReference type="EMBL" id="VDP16588.1"/>
    </source>
</evidence>
<dbReference type="EMBL" id="UZAI01016819">
    <property type="protein sequence ID" value="VDP16588.1"/>
    <property type="molecule type" value="Genomic_DNA"/>
</dbReference>
<keyword evidence="2" id="KW-1185">Reference proteome</keyword>
<gene>
    <name evidence="1" type="ORF">SMRZ_LOCUS14751</name>
</gene>
<dbReference type="AlphaFoldDB" id="A0A3P8C642"/>
<sequence length="96" mass="10903">MTFMLKIVTLILVDSCFEFHMFSSCMNAAFALPIPAFTSASDHPCSSIMLSRYMKDSISSKVSPPNSIGLVFYVLYLRILVFRLCMLRPTDIYKCD</sequence>
<protein>
    <submittedName>
        <fullName evidence="1">Uncharacterized protein</fullName>
    </submittedName>
</protein>
<accession>A0A3P8C642</accession>
<reference evidence="1 2" key="1">
    <citation type="submission" date="2018-11" db="EMBL/GenBank/DDBJ databases">
        <authorList>
            <consortium name="Pathogen Informatics"/>
        </authorList>
    </citation>
    <scope>NUCLEOTIDE SEQUENCE [LARGE SCALE GENOMIC DNA]</scope>
    <source>
        <strain evidence="1 2">Zambia</strain>
    </source>
</reference>
<dbReference type="Proteomes" id="UP000277204">
    <property type="component" value="Unassembled WGS sequence"/>
</dbReference>
<organism evidence="1 2">
    <name type="scientific">Schistosoma margrebowiei</name>
    <dbReference type="NCBI Taxonomy" id="48269"/>
    <lineage>
        <taxon>Eukaryota</taxon>
        <taxon>Metazoa</taxon>
        <taxon>Spiralia</taxon>
        <taxon>Lophotrochozoa</taxon>
        <taxon>Platyhelminthes</taxon>
        <taxon>Trematoda</taxon>
        <taxon>Digenea</taxon>
        <taxon>Strigeidida</taxon>
        <taxon>Schistosomatoidea</taxon>
        <taxon>Schistosomatidae</taxon>
        <taxon>Schistosoma</taxon>
    </lineage>
</organism>
<name>A0A3P8C642_9TREM</name>
<proteinExistence type="predicted"/>